<comment type="caution">
    <text evidence="2">The sequence shown here is derived from an EMBL/GenBank/DDBJ whole genome shotgun (WGS) entry which is preliminary data.</text>
</comment>
<keyword evidence="3" id="KW-1185">Reference proteome</keyword>
<proteinExistence type="predicted"/>
<accession>A0A7K1UKZ9</accession>
<evidence type="ECO:0000256" key="1">
    <source>
        <dbReference type="SAM" id="MobiDB-lite"/>
    </source>
</evidence>
<reference evidence="2 3" key="1">
    <citation type="submission" date="2019-12" db="EMBL/GenBank/DDBJ databases">
        <title>Nesterenkonia muleiensis sp. nov., a novel actinobacterium isolated from sap of Populus euphratica.</title>
        <authorList>
            <person name="Wang R."/>
        </authorList>
    </citation>
    <scope>NUCLEOTIDE SEQUENCE [LARGE SCALE GENOMIC DNA]</scope>
    <source>
        <strain evidence="2 3">F10</strain>
    </source>
</reference>
<dbReference type="RefSeq" id="WP_157324823.1">
    <property type="nucleotide sequence ID" value="NZ_BMFX01000036.1"/>
</dbReference>
<evidence type="ECO:0000313" key="3">
    <source>
        <dbReference type="Proteomes" id="UP000460157"/>
    </source>
</evidence>
<name>A0A7K1UKZ9_9MICC</name>
<dbReference type="Proteomes" id="UP000460157">
    <property type="component" value="Unassembled WGS sequence"/>
</dbReference>
<sequence>MEILMLLLAGVVIFVLIRRMMQRQAQKMHHRIQDEITPEAARAAALALNDDQHKAIYQAIAAEDAKRALTLFKEATGASIQHSIVAIQALFRFPQPAPSEIRFEEDFNLNGGEEEVSEEYLEDAIDQVREDTENDAAPSSQTPDEGPLAEADPNTGKIVGENKDQIPDIPGGEQPAAAGDHDEDLEAKARELMAAEGFNPDEELTIPEDWAAEDEQAGFHLEVQRGEEKITLSHEDLEPWVNDQMYALLRDDHVDEAAELLAANSPLTPAEAHRFLVVFKNQS</sequence>
<dbReference type="OrthoDB" id="4966782at2"/>
<dbReference type="EMBL" id="WRPM01000089">
    <property type="protein sequence ID" value="MVT27139.1"/>
    <property type="molecule type" value="Genomic_DNA"/>
</dbReference>
<dbReference type="AlphaFoldDB" id="A0A7K1UKZ9"/>
<gene>
    <name evidence="2" type="ORF">GNZ21_12385</name>
</gene>
<organism evidence="2 3">
    <name type="scientific">Nesterenkonia alkaliphila</name>
    <dbReference type="NCBI Taxonomy" id="1463631"/>
    <lineage>
        <taxon>Bacteria</taxon>
        <taxon>Bacillati</taxon>
        <taxon>Actinomycetota</taxon>
        <taxon>Actinomycetes</taxon>
        <taxon>Micrococcales</taxon>
        <taxon>Micrococcaceae</taxon>
        <taxon>Nesterenkonia</taxon>
    </lineage>
</organism>
<evidence type="ECO:0000313" key="2">
    <source>
        <dbReference type="EMBL" id="MVT27139.1"/>
    </source>
</evidence>
<feature type="region of interest" description="Disordered" evidence="1">
    <location>
        <begin position="131"/>
        <end position="180"/>
    </location>
</feature>
<protein>
    <submittedName>
        <fullName evidence="2">Uncharacterized protein</fullName>
    </submittedName>
</protein>